<accession>A0ABP4NC10</accession>
<dbReference type="PANTHER" id="PTHR24321:SF8">
    <property type="entry name" value="ESTRADIOL 17-BETA-DEHYDROGENASE 8-RELATED"/>
    <property type="match status" value="1"/>
</dbReference>
<sequence length="284" mass="29132">MTMTEQGTGSLAGKVAVVTGAGSGIGAATAATLAARGARVCCAGRNVERVERTVEKIVAAGGEAFGLRVDVASPEDNDAMVRETVARYGAVHVAHLNAGTGHWAGVLDYPLEEWDRTMAVNLRGVLLGLQAAGRAMRDVGGGSVVVTSSAAGLTGVRMSSAYSASKHGVIGLVKSAALELGPVGIRVNTICPGYIASNDLMRKMGEELDVDSRFPLRRPGRSEEVADLVAFLASDSAAFITGSVFTIDGGWLAGGIDLLPDDSAEQTTSADRVAALANTYSPNL</sequence>
<evidence type="ECO:0000313" key="4">
    <source>
        <dbReference type="Proteomes" id="UP001500393"/>
    </source>
</evidence>
<dbReference type="Pfam" id="PF13561">
    <property type="entry name" value="adh_short_C2"/>
    <property type="match status" value="1"/>
</dbReference>
<dbReference type="NCBIfam" id="NF005559">
    <property type="entry name" value="PRK07231.1"/>
    <property type="match status" value="1"/>
</dbReference>
<comment type="similarity">
    <text evidence="1">Belongs to the short-chain dehydrogenases/reductases (SDR) family.</text>
</comment>
<dbReference type="InterPro" id="IPR020904">
    <property type="entry name" value="Sc_DH/Rdtase_CS"/>
</dbReference>
<dbReference type="Gene3D" id="3.40.50.720">
    <property type="entry name" value="NAD(P)-binding Rossmann-like Domain"/>
    <property type="match status" value="1"/>
</dbReference>
<dbReference type="CDD" id="cd05233">
    <property type="entry name" value="SDR_c"/>
    <property type="match status" value="1"/>
</dbReference>
<proteinExistence type="inferred from homology"/>
<name>A0ABP4NC10_9ACTN</name>
<dbReference type="Proteomes" id="UP001500393">
    <property type="component" value="Unassembled WGS sequence"/>
</dbReference>
<dbReference type="InterPro" id="IPR036291">
    <property type="entry name" value="NAD(P)-bd_dom_sf"/>
</dbReference>
<evidence type="ECO:0000256" key="2">
    <source>
        <dbReference type="ARBA" id="ARBA00023002"/>
    </source>
</evidence>
<comment type="caution">
    <text evidence="3">The sequence shown here is derived from an EMBL/GenBank/DDBJ whole genome shotgun (WGS) entry which is preliminary data.</text>
</comment>
<dbReference type="EMBL" id="BAAAOS010000007">
    <property type="protein sequence ID" value="GAA1559413.1"/>
    <property type="molecule type" value="Genomic_DNA"/>
</dbReference>
<evidence type="ECO:0000256" key="1">
    <source>
        <dbReference type="ARBA" id="ARBA00006484"/>
    </source>
</evidence>
<evidence type="ECO:0000313" key="3">
    <source>
        <dbReference type="EMBL" id="GAA1559413.1"/>
    </source>
</evidence>
<dbReference type="PRINTS" id="PR00081">
    <property type="entry name" value="GDHRDH"/>
</dbReference>
<reference evidence="4" key="1">
    <citation type="journal article" date="2019" name="Int. J. Syst. Evol. Microbiol.">
        <title>The Global Catalogue of Microorganisms (GCM) 10K type strain sequencing project: providing services to taxonomists for standard genome sequencing and annotation.</title>
        <authorList>
            <consortium name="The Broad Institute Genomics Platform"/>
            <consortium name="The Broad Institute Genome Sequencing Center for Infectious Disease"/>
            <person name="Wu L."/>
            <person name="Ma J."/>
        </authorList>
    </citation>
    <scope>NUCLEOTIDE SEQUENCE [LARGE SCALE GENOMIC DNA]</scope>
    <source>
        <strain evidence="4">JCM 14969</strain>
    </source>
</reference>
<protein>
    <submittedName>
        <fullName evidence="3">SDR family oxidoreductase</fullName>
    </submittedName>
</protein>
<dbReference type="RefSeq" id="WP_344210431.1">
    <property type="nucleotide sequence ID" value="NZ_BAAAOS010000007.1"/>
</dbReference>
<keyword evidence="2" id="KW-0560">Oxidoreductase</keyword>
<organism evidence="3 4">
    <name type="scientific">Kribbella sancticallisti</name>
    <dbReference type="NCBI Taxonomy" id="460087"/>
    <lineage>
        <taxon>Bacteria</taxon>
        <taxon>Bacillati</taxon>
        <taxon>Actinomycetota</taxon>
        <taxon>Actinomycetes</taxon>
        <taxon>Propionibacteriales</taxon>
        <taxon>Kribbellaceae</taxon>
        <taxon>Kribbella</taxon>
    </lineage>
</organism>
<gene>
    <name evidence="3" type="ORF">GCM10009789_11000</name>
</gene>
<dbReference type="PANTHER" id="PTHR24321">
    <property type="entry name" value="DEHYDROGENASES, SHORT CHAIN"/>
    <property type="match status" value="1"/>
</dbReference>
<keyword evidence="4" id="KW-1185">Reference proteome</keyword>
<dbReference type="PROSITE" id="PS00061">
    <property type="entry name" value="ADH_SHORT"/>
    <property type="match status" value="1"/>
</dbReference>
<dbReference type="InterPro" id="IPR002347">
    <property type="entry name" value="SDR_fam"/>
</dbReference>
<dbReference type="SUPFAM" id="SSF51735">
    <property type="entry name" value="NAD(P)-binding Rossmann-fold domains"/>
    <property type="match status" value="1"/>
</dbReference>